<feature type="region of interest" description="Disordered" evidence="1">
    <location>
        <begin position="1"/>
        <end position="103"/>
    </location>
</feature>
<keyword evidence="3" id="KW-1185">Reference proteome</keyword>
<accession>A0AAV7PXW2</accession>
<protein>
    <submittedName>
        <fullName evidence="2">Uncharacterized protein</fullName>
    </submittedName>
</protein>
<sequence>MDYFGGIKETPTREEQINGSLGILQPLEPEIDGGPESGLQNTRPDRGRNQRNREVSRQSQSAQGYPDRWAGWDPDGRGSSKIRLAHPHGGRQQQPAGVGEGPHSLQARCGRVCSCWQAGPGRDGGKAERTWGVLRRVNKNRQLQLGVAAAIRVACWCGEVQAVPSQQCTETEPELKQILAAMKKSLSTIDGKIDSLSFRMGRMIKRLYKQAKRLNMTERGILDMEDDRTTVTTNQS</sequence>
<comment type="caution">
    <text evidence="2">The sequence shown here is derived from an EMBL/GenBank/DDBJ whole genome shotgun (WGS) entry which is preliminary data.</text>
</comment>
<evidence type="ECO:0000256" key="1">
    <source>
        <dbReference type="SAM" id="MobiDB-lite"/>
    </source>
</evidence>
<dbReference type="AlphaFoldDB" id="A0AAV7PXW2"/>
<dbReference type="EMBL" id="JANPWB010000011">
    <property type="protein sequence ID" value="KAJ1130520.1"/>
    <property type="molecule type" value="Genomic_DNA"/>
</dbReference>
<evidence type="ECO:0000313" key="2">
    <source>
        <dbReference type="EMBL" id="KAJ1130520.1"/>
    </source>
</evidence>
<proteinExistence type="predicted"/>
<name>A0AAV7PXW2_PLEWA</name>
<feature type="compositionally biased region" description="Basic and acidic residues" evidence="1">
    <location>
        <begin position="43"/>
        <end position="56"/>
    </location>
</feature>
<dbReference type="Proteomes" id="UP001066276">
    <property type="component" value="Chromosome 7"/>
</dbReference>
<evidence type="ECO:0000313" key="3">
    <source>
        <dbReference type="Proteomes" id="UP001066276"/>
    </source>
</evidence>
<organism evidence="2 3">
    <name type="scientific">Pleurodeles waltl</name>
    <name type="common">Iberian ribbed newt</name>
    <dbReference type="NCBI Taxonomy" id="8319"/>
    <lineage>
        <taxon>Eukaryota</taxon>
        <taxon>Metazoa</taxon>
        <taxon>Chordata</taxon>
        <taxon>Craniata</taxon>
        <taxon>Vertebrata</taxon>
        <taxon>Euteleostomi</taxon>
        <taxon>Amphibia</taxon>
        <taxon>Batrachia</taxon>
        <taxon>Caudata</taxon>
        <taxon>Salamandroidea</taxon>
        <taxon>Salamandridae</taxon>
        <taxon>Pleurodelinae</taxon>
        <taxon>Pleurodeles</taxon>
    </lineage>
</organism>
<reference evidence="2" key="1">
    <citation type="journal article" date="2022" name="bioRxiv">
        <title>Sequencing and chromosome-scale assembly of the giantPleurodeles waltlgenome.</title>
        <authorList>
            <person name="Brown T."/>
            <person name="Elewa A."/>
            <person name="Iarovenko S."/>
            <person name="Subramanian E."/>
            <person name="Araus A.J."/>
            <person name="Petzold A."/>
            <person name="Susuki M."/>
            <person name="Suzuki K.-i.T."/>
            <person name="Hayashi T."/>
            <person name="Toyoda A."/>
            <person name="Oliveira C."/>
            <person name="Osipova E."/>
            <person name="Leigh N.D."/>
            <person name="Simon A."/>
            <person name="Yun M.H."/>
        </authorList>
    </citation>
    <scope>NUCLEOTIDE SEQUENCE</scope>
    <source>
        <strain evidence="2">20211129_DDA</strain>
        <tissue evidence="2">Liver</tissue>
    </source>
</reference>
<gene>
    <name evidence="2" type="ORF">NDU88_008871</name>
</gene>